<evidence type="ECO:0000313" key="1">
    <source>
        <dbReference type="EMBL" id="KAB8194232.1"/>
    </source>
</evidence>
<dbReference type="Gene3D" id="3.40.630.30">
    <property type="match status" value="1"/>
</dbReference>
<sequence>MREESMKPSPATVEVRKDETTRLYEALIDGQVVGSLAYETTGGRVSLTHSYVDQDQRHRGVASALARHALEDLSRSQTKAGVYCGFVADYVEVHPEWKDVVDINRSAFIATRTARDTNGER</sequence>
<dbReference type="Pfam" id="PF14542">
    <property type="entry name" value="Acetyltransf_CG"/>
    <property type="match status" value="1"/>
</dbReference>
<dbReference type="InterPro" id="IPR031165">
    <property type="entry name" value="GNAT_YJDJ"/>
</dbReference>
<dbReference type="CDD" id="cd04301">
    <property type="entry name" value="NAT_SF"/>
    <property type="match status" value="1"/>
</dbReference>
<comment type="caution">
    <text evidence="1">The sequence shown here is derived from an EMBL/GenBank/DDBJ whole genome shotgun (WGS) entry which is preliminary data.</text>
</comment>
<dbReference type="SUPFAM" id="SSF55729">
    <property type="entry name" value="Acyl-CoA N-acyltransferases (Nat)"/>
    <property type="match status" value="1"/>
</dbReference>
<evidence type="ECO:0000313" key="2">
    <source>
        <dbReference type="Proteomes" id="UP000312512"/>
    </source>
</evidence>
<name>A0A5C4WK72_9ACTN</name>
<organism evidence="1 2">
    <name type="scientific">Nonomuraea phyllanthi</name>
    <dbReference type="NCBI Taxonomy" id="2219224"/>
    <lineage>
        <taxon>Bacteria</taxon>
        <taxon>Bacillati</taxon>
        <taxon>Actinomycetota</taxon>
        <taxon>Actinomycetes</taxon>
        <taxon>Streptosporangiales</taxon>
        <taxon>Streptosporangiaceae</taxon>
        <taxon>Nonomuraea</taxon>
    </lineage>
</organism>
<dbReference type="GO" id="GO:0016747">
    <property type="term" value="F:acyltransferase activity, transferring groups other than amino-acyl groups"/>
    <property type="evidence" value="ECO:0007669"/>
    <property type="project" value="InterPro"/>
</dbReference>
<dbReference type="OrthoDB" id="5405911at2"/>
<dbReference type="PROSITE" id="PS51186">
    <property type="entry name" value="GNAT"/>
    <property type="match status" value="1"/>
</dbReference>
<dbReference type="Proteomes" id="UP000312512">
    <property type="component" value="Unassembled WGS sequence"/>
</dbReference>
<keyword evidence="2" id="KW-1185">Reference proteome</keyword>
<proteinExistence type="predicted"/>
<dbReference type="EMBL" id="VDLX02000006">
    <property type="protein sequence ID" value="KAB8194232.1"/>
    <property type="molecule type" value="Genomic_DNA"/>
</dbReference>
<keyword evidence="1" id="KW-0808">Transferase</keyword>
<accession>A0A5C4WK72</accession>
<dbReference type="PANTHER" id="PTHR31435:SF10">
    <property type="entry name" value="BSR4717 PROTEIN"/>
    <property type="match status" value="1"/>
</dbReference>
<accession>A0A5P9YQ73</accession>
<protein>
    <submittedName>
        <fullName evidence="1">GNAT family N-acetyltransferase</fullName>
    </submittedName>
</protein>
<dbReference type="AlphaFoldDB" id="A0A5C4WK72"/>
<dbReference type="InterPro" id="IPR016181">
    <property type="entry name" value="Acyl_CoA_acyltransferase"/>
</dbReference>
<dbReference type="PANTHER" id="PTHR31435">
    <property type="entry name" value="PROTEIN NATD1"/>
    <property type="match status" value="1"/>
</dbReference>
<dbReference type="InterPro" id="IPR045057">
    <property type="entry name" value="Gcn5-rel_NAT"/>
</dbReference>
<gene>
    <name evidence="1" type="ORF">FH608_018865</name>
</gene>
<dbReference type="InterPro" id="IPR000182">
    <property type="entry name" value="GNAT_dom"/>
</dbReference>
<reference evidence="1 2" key="1">
    <citation type="submission" date="2019-10" db="EMBL/GenBank/DDBJ databases">
        <title>Nonomuraea sp. nov., isolated from Phyllanthus amarus.</title>
        <authorList>
            <person name="Klykleung N."/>
            <person name="Tanasupawat S."/>
        </authorList>
    </citation>
    <scope>NUCLEOTIDE SEQUENCE [LARGE SCALE GENOMIC DNA]</scope>
    <source>
        <strain evidence="1 2">PA1-10</strain>
    </source>
</reference>
<dbReference type="PROSITE" id="PS51729">
    <property type="entry name" value="GNAT_YJDJ"/>
    <property type="match status" value="1"/>
</dbReference>